<dbReference type="SUPFAM" id="SSF52279">
    <property type="entry name" value="Beta-D-glucan exohydrolase, C-terminal domain"/>
    <property type="match status" value="1"/>
</dbReference>
<dbReference type="InterPro" id="IPR017853">
    <property type="entry name" value="GH"/>
</dbReference>
<dbReference type="InterPro" id="IPR036962">
    <property type="entry name" value="Glyco_hydro_3_N_sf"/>
</dbReference>
<feature type="transmembrane region" description="Helical" evidence="7">
    <location>
        <begin position="895"/>
        <end position="917"/>
    </location>
</feature>
<keyword evidence="4 8" id="KW-0732">Signal</keyword>
<evidence type="ECO:0000256" key="8">
    <source>
        <dbReference type="SAM" id="SignalP"/>
    </source>
</evidence>
<dbReference type="InterPro" id="IPR051915">
    <property type="entry name" value="Cellulose_Degrad_GH3"/>
</dbReference>
<feature type="signal peptide" evidence="8">
    <location>
        <begin position="1"/>
        <end position="21"/>
    </location>
</feature>
<accession>A0A9W7F3E1</accession>
<keyword evidence="5" id="KW-0378">Hydrolase</keyword>
<dbReference type="EC" id="3.2.1.21" evidence="3"/>
<dbReference type="InterPro" id="IPR002772">
    <property type="entry name" value="Glyco_hydro_3_C"/>
</dbReference>
<keyword evidence="7" id="KW-0472">Membrane</keyword>
<evidence type="ECO:0000256" key="6">
    <source>
        <dbReference type="ARBA" id="ARBA00023295"/>
    </source>
</evidence>
<sequence>MFLRHIKFGGTLLLFFVAVSSTTPPDVSTLDLKTLCAQLIHIATTRYLADPIPESNNSTASRLRASYVDYSFGSAFDLPSSNQANSISSFTSFDALTPPALVAALHPNFALYTSVEKSTALYTLPIHAVDSIHGSNYFFDTALYPQSLNVAATFNLTHAFAQGLSSCASTYSSSLGSVRWIFSPLFGVSSSPAWARVYETFGESSSVVAQMSQSFVAGAASTNLCATTAKHYLGYADNQGRDRGVSRSATRDRKVWNANLLNSKTQPKATTVMTSYTQSNGEYSVNFDRKELGDLRRYFDGIVVTDFDEIWNSINWHRNAKNLKDALQSFYSFDGVDLLMAPYDNGTIVDAMVELVEEGKIDRKLLERKVSRLFKLKQQLLEDDFAAILTNSAPPTPASFDVQADREAAYEAALESVTLLKNDGDVLPLQDPTIILTGPTANYLPSMVGGWAFHWQGPTDNDDPGFSTTTPNNKATLLEGLQNQFADVMFKPFEFDTTESDVSARIDSVASTCTPESHIVIAVGEQPYTEKPGDVRDAHLPNRQLRLVREIRTNCPSSKIIVVYFGGRARLLGDIVDNCDAFIAAFLPGVAGGTAVAAVLSGSHNPTGKLPVTWEKFNDGAGRFDSKVSDLCTGNQKEDKNGAGDNFPNYSYEACATEFDFGYGLSYTDFEFTTSDSNSNSTIIVEEGPKGSHNFTVSVKNVGERAGSTVSMMFYQTLVRKGATPSRKELFSFARTKVLEPGEEQVLIHELTADDFLFASPESSPRLILENDMESLVVHGLEDCRADINNPGCLTSRVKLKPTNPNQACVHACAAWEMGCSLVFGETFRCSDLCNDEWDWNYVDCVWGAVSKSEAGSGCNALLNHCKNVFNTPNDDDAVGENIGKKITPDDTENLVITALVSMVVGTIAGIFIAGGCRADKRTNHHNAIGRGSSFSGTERRDSTLTTLEGDFEDEEILGGEDNDDENDRNVLFADQSLESMQMTRMNTSSSVII</sequence>
<dbReference type="InterPro" id="IPR001764">
    <property type="entry name" value="Glyco_hydro_3_N"/>
</dbReference>
<evidence type="ECO:0000256" key="4">
    <source>
        <dbReference type="ARBA" id="ARBA00022729"/>
    </source>
</evidence>
<evidence type="ECO:0000313" key="11">
    <source>
        <dbReference type="EMBL" id="GMI00038.1"/>
    </source>
</evidence>
<dbReference type="Proteomes" id="UP001165122">
    <property type="component" value="Unassembled WGS sequence"/>
</dbReference>
<protein>
    <recommendedName>
        <fullName evidence="3">beta-glucosidase</fullName>
        <ecNumber evidence="3">3.2.1.21</ecNumber>
    </recommendedName>
</protein>
<evidence type="ECO:0000256" key="3">
    <source>
        <dbReference type="ARBA" id="ARBA00012744"/>
    </source>
</evidence>
<dbReference type="Pfam" id="PF00933">
    <property type="entry name" value="Glyco_hydro_3"/>
    <property type="match status" value="1"/>
</dbReference>
<keyword evidence="7" id="KW-0812">Transmembrane</keyword>
<gene>
    <name evidence="11" type="ORF">TrLO_g11748</name>
</gene>
<feature type="domain" description="Glycoside hydrolase family 3 N-terminal" evidence="9">
    <location>
        <begin position="126"/>
        <end position="375"/>
    </location>
</feature>
<evidence type="ECO:0000256" key="7">
    <source>
        <dbReference type="SAM" id="Phobius"/>
    </source>
</evidence>
<feature type="domain" description="Glycoside hydrolase family 3 C-terminal" evidence="10">
    <location>
        <begin position="417"/>
        <end position="667"/>
    </location>
</feature>
<dbReference type="SUPFAM" id="SSF51445">
    <property type="entry name" value="(Trans)glycosidases"/>
    <property type="match status" value="1"/>
</dbReference>
<dbReference type="Gene3D" id="3.40.50.1700">
    <property type="entry name" value="Glycoside hydrolase family 3 C-terminal domain"/>
    <property type="match status" value="1"/>
</dbReference>
<dbReference type="Pfam" id="PF01915">
    <property type="entry name" value="Glyco_hydro_3_C"/>
    <property type="match status" value="1"/>
</dbReference>
<dbReference type="PANTHER" id="PTHR30620:SF16">
    <property type="entry name" value="LYSOSOMAL BETA GLUCOSIDASE"/>
    <property type="match status" value="1"/>
</dbReference>
<evidence type="ECO:0000256" key="5">
    <source>
        <dbReference type="ARBA" id="ARBA00022801"/>
    </source>
</evidence>
<dbReference type="Gene3D" id="3.20.20.300">
    <property type="entry name" value="Glycoside hydrolase, family 3, N-terminal domain"/>
    <property type="match status" value="1"/>
</dbReference>
<evidence type="ECO:0000259" key="10">
    <source>
        <dbReference type="Pfam" id="PF01915"/>
    </source>
</evidence>
<feature type="chain" id="PRO_5040933495" description="beta-glucosidase" evidence="8">
    <location>
        <begin position="22"/>
        <end position="994"/>
    </location>
</feature>
<proteinExistence type="inferred from homology"/>
<name>A0A9W7F3E1_9STRA</name>
<keyword evidence="7" id="KW-1133">Transmembrane helix</keyword>
<comment type="caution">
    <text evidence="11">The sequence shown here is derived from an EMBL/GenBank/DDBJ whole genome shotgun (WGS) entry which is preliminary data.</text>
</comment>
<dbReference type="GO" id="GO:0009251">
    <property type="term" value="P:glucan catabolic process"/>
    <property type="evidence" value="ECO:0007669"/>
    <property type="project" value="TreeGrafter"/>
</dbReference>
<reference evidence="12" key="1">
    <citation type="journal article" date="2023" name="Commun. Biol.">
        <title>Genome analysis of Parmales, the sister group of diatoms, reveals the evolutionary specialization of diatoms from phago-mixotrophs to photoautotrophs.</title>
        <authorList>
            <person name="Ban H."/>
            <person name="Sato S."/>
            <person name="Yoshikawa S."/>
            <person name="Yamada K."/>
            <person name="Nakamura Y."/>
            <person name="Ichinomiya M."/>
            <person name="Sato N."/>
            <person name="Blanc-Mathieu R."/>
            <person name="Endo H."/>
            <person name="Kuwata A."/>
            <person name="Ogata H."/>
        </authorList>
    </citation>
    <scope>NUCLEOTIDE SEQUENCE [LARGE SCALE GENOMIC DNA]</scope>
    <source>
        <strain evidence="12">NIES 3700</strain>
    </source>
</reference>
<dbReference type="PANTHER" id="PTHR30620">
    <property type="entry name" value="PERIPLASMIC BETA-GLUCOSIDASE-RELATED"/>
    <property type="match status" value="1"/>
</dbReference>
<dbReference type="OrthoDB" id="416222at2759"/>
<evidence type="ECO:0000313" key="12">
    <source>
        <dbReference type="Proteomes" id="UP001165122"/>
    </source>
</evidence>
<keyword evidence="12" id="KW-1185">Reference proteome</keyword>
<dbReference type="InterPro" id="IPR013783">
    <property type="entry name" value="Ig-like_fold"/>
</dbReference>
<organism evidence="11 12">
    <name type="scientific">Triparma laevis f. longispina</name>
    <dbReference type="NCBI Taxonomy" id="1714387"/>
    <lineage>
        <taxon>Eukaryota</taxon>
        <taxon>Sar</taxon>
        <taxon>Stramenopiles</taxon>
        <taxon>Ochrophyta</taxon>
        <taxon>Bolidophyceae</taxon>
        <taxon>Parmales</taxon>
        <taxon>Triparmaceae</taxon>
        <taxon>Triparma</taxon>
    </lineage>
</organism>
<dbReference type="EMBL" id="BRXW01000018">
    <property type="protein sequence ID" value="GMI00038.1"/>
    <property type="molecule type" value="Genomic_DNA"/>
</dbReference>
<dbReference type="Gene3D" id="2.60.40.10">
    <property type="entry name" value="Immunoglobulins"/>
    <property type="match status" value="1"/>
</dbReference>
<evidence type="ECO:0000256" key="1">
    <source>
        <dbReference type="ARBA" id="ARBA00000448"/>
    </source>
</evidence>
<evidence type="ECO:0000259" key="9">
    <source>
        <dbReference type="Pfam" id="PF00933"/>
    </source>
</evidence>
<comment type="catalytic activity">
    <reaction evidence="1">
        <text>Hydrolysis of terminal, non-reducing beta-D-glucosyl residues with release of beta-D-glucose.</text>
        <dbReference type="EC" id="3.2.1.21"/>
    </reaction>
</comment>
<evidence type="ECO:0000256" key="2">
    <source>
        <dbReference type="ARBA" id="ARBA00005336"/>
    </source>
</evidence>
<dbReference type="AlphaFoldDB" id="A0A9W7F3E1"/>
<dbReference type="GO" id="GO:0008422">
    <property type="term" value="F:beta-glucosidase activity"/>
    <property type="evidence" value="ECO:0007669"/>
    <property type="project" value="UniProtKB-EC"/>
</dbReference>
<comment type="similarity">
    <text evidence="2">Belongs to the glycosyl hydrolase 3 family.</text>
</comment>
<dbReference type="InterPro" id="IPR036881">
    <property type="entry name" value="Glyco_hydro_3_C_sf"/>
</dbReference>
<keyword evidence="6" id="KW-0326">Glycosidase</keyword>